<reference evidence="2" key="1">
    <citation type="submission" date="2013-03" db="EMBL/GenBank/DDBJ databases">
        <title>The Genome Sequence of Anopheles dirus WRAIR2.</title>
        <authorList>
            <consortium name="The Broad Institute Genomics Platform"/>
            <person name="Neafsey D.E."/>
            <person name="Walton C."/>
            <person name="Walker B."/>
            <person name="Young S.K."/>
            <person name="Zeng Q."/>
            <person name="Gargeya S."/>
            <person name="Fitzgerald M."/>
            <person name="Haas B."/>
            <person name="Abouelleil A."/>
            <person name="Allen A.W."/>
            <person name="Alvarado L."/>
            <person name="Arachchi H.M."/>
            <person name="Berlin A.M."/>
            <person name="Chapman S.B."/>
            <person name="Gainer-Dewar J."/>
            <person name="Goldberg J."/>
            <person name="Griggs A."/>
            <person name="Gujja S."/>
            <person name="Hansen M."/>
            <person name="Howarth C."/>
            <person name="Imamovic A."/>
            <person name="Ireland A."/>
            <person name="Larimer J."/>
            <person name="McCowan C."/>
            <person name="Murphy C."/>
            <person name="Pearson M."/>
            <person name="Poon T.W."/>
            <person name="Priest M."/>
            <person name="Roberts A."/>
            <person name="Saif S."/>
            <person name="Shea T."/>
            <person name="Sisk P."/>
            <person name="Sykes S."/>
            <person name="Wortman J."/>
            <person name="Nusbaum C."/>
            <person name="Birren B."/>
        </authorList>
    </citation>
    <scope>NUCLEOTIDE SEQUENCE [LARGE SCALE GENOMIC DNA]</scope>
    <source>
        <strain evidence="2">WRAIR2</strain>
    </source>
</reference>
<dbReference type="EnsemblMetazoa" id="ADIR014798-RA">
    <property type="protein sequence ID" value="ADIR014798-PA"/>
    <property type="gene ID" value="ADIR014798"/>
</dbReference>
<protein>
    <submittedName>
        <fullName evidence="1">Uncharacterized protein</fullName>
    </submittedName>
</protein>
<evidence type="ECO:0000313" key="2">
    <source>
        <dbReference type="Proteomes" id="UP000075884"/>
    </source>
</evidence>
<accession>A0A182NY96</accession>
<name>A0A182NY96_9DIPT</name>
<dbReference type="VEuPathDB" id="VectorBase:ADIR014798"/>
<reference evidence="1" key="2">
    <citation type="submission" date="2020-05" db="UniProtKB">
        <authorList>
            <consortium name="EnsemblMetazoa"/>
        </authorList>
    </citation>
    <scope>IDENTIFICATION</scope>
    <source>
        <strain evidence="1">WRAIR2</strain>
    </source>
</reference>
<organism evidence="1 2">
    <name type="scientific">Anopheles dirus</name>
    <dbReference type="NCBI Taxonomy" id="7168"/>
    <lineage>
        <taxon>Eukaryota</taxon>
        <taxon>Metazoa</taxon>
        <taxon>Ecdysozoa</taxon>
        <taxon>Arthropoda</taxon>
        <taxon>Hexapoda</taxon>
        <taxon>Insecta</taxon>
        <taxon>Pterygota</taxon>
        <taxon>Neoptera</taxon>
        <taxon>Endopterygota</taxon>
        <taxon>Diptera</taxon>
        <taxon>Nematocera</taxon>
        <taxon>Culicoidea</taxon>
        <taxon>Culicidae</taxon>
        <taxon>Anophelinae</taxon>
        <taxon>Anopheles</taxon>
    </lineage>
</organism>
<sequence>MVCGTHSIHIYPENPEADQPHRIISTLKVLKISLPCKSI</sequence>
<evidence type="ECO:0000313" key="1">
    <source>
        <dbReference type="EnsemblMetazoa" id="ADIR014798-PA"/>
    </source>
</evidence>
<dbReference type="Proteomes" id="UP000075884">
    <property type="component" value="Unassembled WGS sequence"/>
</dbReference>
<dbReference type="AlphaFoldDB" id="A0A182NY96"/>
<keyword evidence="2" id="KW-1185">Reference proteome</keyword>
<proteinExistence type="predicted"/>